<sequence length="308" mass="36350">MRPSGYGLRRHNKRNVIAQRRDISQNYGISLASLMSMWINTHSELWPSIGIPRITALLLERIQTDKAYFRAANVPTFLKKLMILMGMSEQRKRVDVFALSIYGLVIFPKALGHIDDVVSNLLNRLDKRVIPILAILAETFRSLSACRIARERRFIGCAQLFLAWFYSHFWRVEKSLQDEDVEWRASWMIPDKILYRYRDFDWVPSTRDMGSYWIHPYTGNVRVGSVRWEKKFQDTRVQEDALERDLLESQNEKVGLRARAVELEWSLHRYSSRNSLLEMNNEHWKEQLQCSQGLMRDRDHIMGEAVTQ</sequence>
<dbReference type="PANTHER" id="PTHR48200:SF1">
    <property type="entry name" value="AMINOTRANSFERASE-LIKE PLANT MOBILE DOMAIN-CONTAINING PROTEIN"/>
    <property type="match status" value="1"/>
</dbReference>
<accession>A0A7J9A3B0</accession>
<gene>
    <name evidence="2" type="ORF">Golax_005802</name>
</gene>
<feature type="domain" description="DUF7745" evidence="1">
    <location>
        <begin position="79"/>
        <end position="216"/>
    </location>
</feature>
<evidence type="ECO:0000259" key="1">
    <source>
        <dbReference type="Pfam" id="PF24924"/>
    </source>
</evidence>
<reference evidence="2 3" key="1">
    <citation type="journal article" date="2019" name="Genome Biol. Evol.">
        <title>Insights into the evolution of the New World diploid cottons (Gossypium, subgenus Houzingenia) based on genome sequencing.</title>
        <authorList>
            <person name="Grover C.E."/>
            <person name="Arick M.A. 2nd"/>
            <person name="Thrash A."/>
            <person name="Conover J.L."/>
            <person name="Sanders W.S."/>
            <person name="Peterson D.G."/>
            <person name="Frelichowski J.E."/>
            <person name="Scheffler J.A."/>
            <person name="Scheffler B.E."/>
            <person name="Wendel J.F."/>
        </authorList>
    </citation>
    <scope>NUCLEOTIDE SEQUENCE [LARGE SCALE GENOMIC DNA]</scope>
    <source>
        <strain evidence="2">4</strain>
        <tissue evidence="2">Leaf</tissue>
    </source>
</reference>
<evidence type="ECO:0000313" key="3">
    <source>
        <dbReference type="Proteomes" id="UP000593574"/>
    </source>
</evidence>
<dbReference type="AlphaFoldDB" id="A0A7J9A3B0"/>
<feature type="non-terminal residue" evidence="2">
    <location>
        <position position="308"/>
    </location>
</feature>
<dbReference type="PANTHER" id="PTHR48200">
    <property type="entry name" value="PROTEIN, PUTATIVE-RELATED"/>
    <property type="match status" value="1"/>
</dbReference>
<evidence type="ECO:0000313" key="2">
    <source>
        <dbReference type="EMBL" id="MBA0718034.1"/>
    </source>
</evidence>
<dbReference type="Proteomes" id="UP000593574">
    <property type="component" value="Unassembled WGS sequence"/>
</dbReference>
<dbReference type="Pfam" id="PF24924">
    <property type="entry name" value="DUF7745"/>
    <property type="match status" value="1"/>
</dbReference>
<name>A0A7J9A3B0_9ROSI</name>
<dbReference type="EMBL" id="JABEZV010000008">
    <property type="protein sequence ID" value="MBA0718034.1"/>
    <property type="molecule type" value="Genomic_DNA"/>
</dbReference>
<organism evidence="2 3">
    <name type="scientific">Gossypium laxum</name>
    <dbReference type="NCBI Taxonomy" id="34288"/>
    <lineage>
        <taxon>Eukaryota</taxon>
        <taxon>Viridiplantae</taxon>
        <taxon>Streptophyta</taxon>
        <taxon>Embryophyta</taxon>
        <taxon>Tracheophyta</taxon>
        <taxon>Spermatophyta</taxon>
        <taxon>Magnoliopsida</taxon>
        <taxon>eudicotyledons</taxon>
        <taxon>Gunneridae</taxon>
        <taxon>Pentapetalae</taxon>
        <taxon>rosids</taxon>
        <taxon>malvids</taxon>
        <taxon>Malvales</taxon>
        <taxon>Malvaceae</taxon>
        <taxon>Malvoideae</taxon>
        <taxon>Gossypium</taxon>
    </lineage>
</organism>
<proteinExistence type="predicted"/>
<keyword evidence="3" id="KW-1185">Reference proteome</keyword>
<dbReference type="InterPro" id="IPR056647">
    <property type="entry name" value="DUF7745"/>
</dbReference>
<protein>
    <recommendedName>
        <fullName evidence="1">DUF7745 domain-containing protein</fullName>
    </recommendedName>
</protein>
<comment type="caution">
    <text evidence="2">The sequence shown here is derived from an EMBL/GenBank/DDBJ whole genome shotgun (WGS) entry which is preliminary data.</text>
</comment>